<keyword evidence="6" id="KW-0347">Helicase</keyword>
<dbReference type="Pfam" id="PF00772">
    <property type="entry name" value="DnaB"/>
    <property type="match status" value="1"/>
</dbReference>
<name>A0A1S1NY55_METEX</name>
<sequence>MTSVTAARRSLPVELVAETVSPPRAIEAEQSLLGAILLNAEALDRARDHVRAEDFFDDVHRQIFTVMCQRRDAGEHIDWRLLTAVLSDADLGGISVGGYLGKLVAEAITVVGAPGYARIIAEAARMRTVLTTAQAAVTRMSEGSVHDPAPYAAFMIDALDGVVSAGLAEHARRVTLKDGTANVLARIERALQGLEPQGVSYGLPRLDRDTLGMRPGQFIVLAGRPGMGKTTVALHVALNAARRSGPVGFFSLEMGADELSERMLAATAYDPREREPITYRAIAEARHLSPYALDRLREAEGVCAQVPLWIEQEAGLTLGQIAARARQMRVRAESRGTPLAALVVDHIGLIKPSQRYHGNRVQEMTEISAGLKGLAKELGIPVLGLSQLNREVEKRPDKRPQLADLRESGSIEQDADVVLGLFREAYYLEHKADRTEAEEARLFVAQDELEIEILKQRSGPTGRIVCFCDVACNVLAEKSR</sequence>
<comment type="caution">
    <text evidence="13">The sequence shown here is derived from an EMBL/GenBank/DDBJ whole genome shotgun (WGS) entry which is preliminary data.</text>
</comment>
<dbReference type="EMBL" id="MNAO01000234">
    <property type="protein sequence ID" value="OHV15653.1"/>
    <property type="molecule type" value="Genomic_DNA"/>
</dbReference>
<dbReference type="GO" id="GO:0005829">
    <property type="term" value="C:cytosol"/>
    <property type="evidence" value="ECO:0007669"/>
    <property type="project" value="TreeGrafter"/>
</dbReference>
<dbReference type="InterPro" id="IPR003593">
    <property type="entry name" value="AAA+_ATPase"/>
</dbReference>
<dbReference type="InterPro" id="IPR036185">
    <property type="entry name" value="DNA_heli_DnaB-like_N_sf"/>
</dbReference>
<dbReference type="SUPFAM" id="SSF48024">
    <property type="entry name" value="N-terminal domain of DnaB helicase"/>
    <property type="match status" value="1"/>
</dbReference>
<dbReference type="GO" id="GO:0043139">
    <property type="term" value="F:5'-3' DNA helicase activity"/>
    <property type="evidence" value="ECO:0007669"/>
    <property type="project" value="UniProtKB-EC"/>
</dbReference>
<dbReference type="EC" id="5.6.2.3" evidence="10"/>
<evidence type="ECO:0000313" key="14">
    <source>
        <dbReference type="Proteomes" id="UP000180215"/>
    </source>
</evidence>
<dbReference type="Gene3D" id="1.10.860.10">
    <property type="entry name" value="DNAb Helicase, Chain A"/>
    <property type="match status" value="1"/>
</dbReference>
<keyword evidence="2" id="KW-0639">Primosome</keyword>
<feature type="domain" description="SF4 helicase" evidence="12">
    <location>
        <begin position="192"/>
        <end position="480"/>
    </location>
</feature>
<comment type="catalytic activity">
    <reaction evidence="11">
        <text>ATP + H2O = ADP + phosphate + H(+)</text>
        <dbReference type="Rhea" id="RHEA:13065"/>
        <dbReference type="ChEBI" id="CHEBI:15377"/>
        <dbReference type="ChEBI" id="CHEBI:15378"/>
        <dbReference type="ChEBI" id="CHEBI:30616"/>
        <dbReference type="ChEBI" id="CHEBI:43474"/>
        <dbReference type="ChEBI" id="CHEBI:456216"/>
        <dbReference type="EC" id="5.6.2.3"/>
    </reaction>
</comment>
<evidence type="ECO:0000256" key="1">
    <source>
        <dbReference type="ARBA" id="ARBA00008428"/>
    </source>
</evidence>
<evidence type="ECO:0000259" key="12">
    <source>
        <dbReference type="PROSITE" id="PS51199"/>
    </source>
</evidence>
<evidence type="ECO:0000313" key="13">
    <source>
        <dbReference type="EMBL" id="OHV15653.1"/>
    </source>
</evidence>
<dbReference type="InterPro" id="IPR016136">
    <property type="entry name" value="DNA_helicase_N/primase_C"/>
</dbReference>
<protein>
    <recommendedName>
        <fullName evidence="10">DNA 5'-3' helicase</fullName>
        <ecNumber evidence="10">5.6.2.3</ecNumber>
    </recommendedName>
</protein>
<evidence type="ECO:0000256" key="10">
    <source>
        <dbReference type="ARBA" id="ARBA00044969"/>
    </source>
</evidence>
<dbReference type="InterPro" id="IPR007693">
    <property type="entry name" value="DNA_helicase_DnaB-like_N"/>
</dbReference>
<evidence type="ECO:0000256" key="11">
    <source>
        <dbReference type="ARBA" id="ARBA00048954"/>
    </source>
</evidence>
<dbReference type="CDD" id="cd00984">
    <property type="entry name" value="DnaB_C"/>
    <property type="match status" value="1"/>
</dbReference>
<evidence type="ECO:0000256" key="4">
    <source>
        <dbReference type="ARBA" id="ARBA00022741"/>
    </source>
</evidence>
<keyword evidence="8" id="KW-0238">DNA-binding</keyword>
<proteinExistence type="inferred from homology"/>
<organism evidence="13 14">
    <name type="scientific">Methylorubrum extorquens</name>
    <name type="common">Methylobacterium dichloromethanicum</name>
    <name type="synonym">Methylobacterium extorquens</name>
    <dbReference type="NCBI Taxonomy" id="408"/>
    <lineage>
        <taxon>Bacteria</taxon>
        <taxon>Pseudomonadati</taxon>
        <taxon>Pseudomonadota</taxon>
        <taxon>Alphaproteobacteria</taxon>
        <taxon>Hyphomicrobiales</taxon>
        <taxon>Methylobacteriaceae</taxon>
        <taxon>Methylorubrum</taxon>
    </lineage>
</organism>
<keyword evidence="4" id="KW-0547">Nucleotide-binding</keyword>
<dbReference type="InterPro" id="IPR027417">
    <property type="entry name" value="P-loop_NTPase"/>
</dbReference>
<dbReference type="PANTHER" id="PTHR30153:SF2">
    <property type="entry name" value="REPLICATIVE DNA HELICASE"/>
    <property type="match status" value="1"/>
</dbReference>
<evidence type="ECO:0000256" key="5">
    <source>
        <dbReference type="ARBA" id="ARBA00022801"/>
    </source>
</evidence>
<dbReference type="GO" id="GO:1990077">
    <property type="term" value="C:primosome complex"/>
    <property type="evidence" value="ECO:0007669"/>
    <property type="project" value="UniProtKB-KW"/>
</dbReference>
<comment type="similarity">
    <text evidence="1">Belongs to the helicase family. DnaB subfamily.</text>
</comment>
<evidence type="ECO:0000256" key="6">
    <source>
        <dbReference type="ARBA" id="ARBA00022806"/>
    </source>
</evidence>
<dbReference type="GO" id="GO:0006269">
    <property type="term" value="P:DNA replication, synthesis of primer"/>
    <property type="evidence" value="ECO:0007669"/>
    <property type="project" value="UniProtKB-KW"/>
</dbReference>
<dbReference type="SMART" id="SM00382">
    <property type="entry name" value="AAA"/>
    <property type="match status" value="1"/>
</dbReference>
<dbReference type="GO" id="GO:0003677">
    <property type="term" value="F:DNA binding"/>
    <property type="evidence" value="ECO:0007669"/>
    <property type="project" value="UniProtKB-KW"/>
</dbReference>
<reference evidence="13 14" key="1">
    <citation type="submission" date="2016-10" db="EMBL/GenBank/DDBJ databases">
        <title>Draft genome sequence of Methylobacterium extorquens CP3, a seed endophyte of Crotalaria pumila with plant growth-promoting and metal tolerance properties.</title>
        <authorList>
            <person name="Sanchez-Lopez A.S."/>
            <person name="Van Hamme J.D."/>
            <person name="Thijs S."/>
            <person name="Mcammond B.M."/>
            <person name="Stevens V."/>
            <person name="Gonzalez-Chavez M.D.C."/>
            <person name="Vangronsveld J."/>
        </authorList>
    </citation>
    <scope>NUCLEOTIDE SEQUENCE [LARGE SCALE GENOMIC DNA]</scope>
    <source>
        <strain evidence="13 14">CP3</strain>
    </source>
</reference>
<dbReference type="GO" id="GO:0016787">
    <property type="term" value="F:hydrolase activity"/>
    <property type="evidence" value="ECO:0007669"/>
    <property type="project" value="UniProtKB-KW"/>
</dbReference>
<dbReference type="GO" id="GO:0005524">
    <property type="term" value="F:ATP binding"/>
    <property type="evidence" value="ECO:0007669"/>
    <property type="project" value="UniProtKB-KW"/>
</dbReference>
<keyword evidence="3" id="KW-0235">DNA replication</keyword>
<accession>A0A1S1NY55</accession>
<dbReference type="Proteomes" id="UP000180215">
    <property type="component" value="Unassembled WGS sequence"/>
</dbReference>
<evidence type="ECO:0000256" key="8">
    <source>
        <dbReference type="ARBA" id="ARBA00023125"/>
    </source>
</evidence>
<evidence type="ECO:0000256" key="2">
    <source>
        <dbReference type="ARBA" id="ARBA00022515"/>
    </source>
</evidence>
<dbReference type="PROSITE" id="PS51199">
    <property type="entry name" value="SF4_HELICASE"/>
    <property type="match status" value="1"/>
</dbReference>
<dbReference type="SUPFAM" id="SSF52540">
    <property type="entry name" value="P-loop containing nucleoside triphosphate hydrolases"/>
    <property type="match status" value="1"/>
</dbReference>
<dbReference type="Gene3D" id="3.40.50.300">
    <property type="entry name" value="P-loop containing nucleotide triphosphate hydrolases"/>
    <property type="match status" value="1"/>
</dbReference>
<dbReference type="PANTHER" id="PTHR30153">
    <property type="entry name" value="REPLICATIVE DNA HELICASE DNAB"/>
    <property type="match status" value="1"/>
</dbReference>
<evidence type="ECO:0000256" key="9">
    <source>
        <dbReference type="ARBA" id="ARBA00023235"/>
    </source>
</evidence>
<keyword evidence="9" id="KW-0413">Isomerase</keyword>
<gene>
    <name evidence="13" type="ORF">BK022_17540</name>
</gene>
<dbReference type="AlphaFoldDB" id="A0A1S1NY55"/>
<keyword evidence="5" id="KW-0378">Hydrolase</keyword>
<evidence type="ECO:0000256" key="7">
    <source>
        <dbReference type="ARBA" id="ARBA00022840"/>
    </source>
</evidence>
<keyword evidence="7" id="KW-0067">ATP-binding</keyword>
<evidence type="ECO:0000256" key="3">
    <source>
        <dbReference type="ARBA" id="ARBA00022705"/>
    </source>
</evidence>
<dbReference type="Pfam" id="PF03796">
    <property type="entry name" value="DnaB_C"/>
    <property type="match status" value="1"/>
</dbReference>
<dbReference type="InterPro" id="IPR007694">
    <property type="entry name" value="DNA_helicase_DnaB-like_C"/>
</dbReference>